<gene>
    <name evidence="1" type="ORF">KF715C_pB60</name>
</gene>
<geneLocation type="plasmid" evidence="2">
    <name>pkf715b dna</name>
</geneLocation>
<name>A0A1L7NNV2_PSEPU</name>
<organism evidence="1 2">
    <name type="scientific">Pseudomonas putida</name>
    <name type="common">Arthrobacter siderocapsulatus</name>
    <dbReference type="NCBI Taxonomy" id="303"/>
    <lineage>
        <taxon>Bacteria</taxon>
        <taxon>Pseudomonadati</taxon>
        <taxon>Pseudomonadota</taxon>
        <taxon>Gammaproteobacteria</taxon>
        <taxon>Pseudomonadales</taxon>
        <taxon>Pseudomonadaceae</taxon>
        <taxon>Pseudomonas</taxon>
    </lineage>
</organism>
<protein>
    <submittedName>
        <fullName evidence="1">Uncharacterized protein</fullName>
    </submittedName>
</protein>
<evidence type="ECO:0000313" key="2">
    <source>
        <dbReference type="Proteomes" id="UP000218731"/>
    </source>
</evidence>
<accession>A0A1L7NNV2</accession>
<dbReference type="EMBL" id="AP015031">
    <property type="protein sequence ID" value="BAW27112.1"/>
    <property type="molecule type" value="Genomic_DNA"/>
</dbReference>
<dbReference type="AlphaFoldDB" id="A0A1L7NNV2"/>
<dbReference type="Proteomes" id="UP000218731">
    <property type="component" value="Plasmid pKF715B"/>
</dbReference>
<proteinExistence type="predicted"/>
<keyword evidence="1" id="KW-0614">Plasmid</keyword>
<evidence type="ECO:0000313" key="1">
    <source>
        <dbReference type="EMBL" id="BAW27112.1"/>
    </source>
</evidence>
<sequence length="61" mass="6740">MSPNNRILTRSCVKSDDVSPCELIRIDVGAAFEGGSNKPWTALRLMSKVKLCFYYVLGSNS</sequence>
<reference evidence="1 2" key="1">
    <citation type="submission" date="2015-11" db="EMBL/GenBank/DDBJ databases">
        <title>Complete genome sequencing of a biphenyl-degrading bacterium, Pseudomonas putida KF715 (=NBRC110667).</title>
        <authorList>
            <person name="Suenaga H."/>
            <person name="Fujihara N."/>
            <person name="Watanabe T."/>
            <person name="Hirose J."/>
            <person name="Kimura N."/>
            <person name="Yamazoe A."/>
            <person name="Hosoyama A."/>
            <person name="Shimodaira J."/>
            <person name="Furukawa K."/>
        </authorList>
    </citation>
    <scope>NUCLEOTIDE SEQUENCE [LARGE SCALE GENOMIC DNA]</scope>
    <source>
        <strain evidence="1 2">KF715</strain>
        <plasmid evidence="2">Plasmid pkf715b dna</plasmid>
    </source>
</reference>